<keyword evidence="4" id="KW-1185">Reference proteome</keyword>
<dbReference type="OrthoDB" id="5990092at2759"/>
<evidence type="ECO:0000256" key="2">
    <source>
        <dbReference type="SAM" id="MobiDB-lite"/>
    </source>
</evidence>
<dbReference type="RefSeq" id="XP_028512540.1">
    <property type="nucleotide sequence ID" value="XM_028656739.1"/>
</dbReference>
<evidence type="ECO:0008006" key="5">
    <source>
        <dbReference type="Google" id="ProtNLM"/>
    </source>
</evidence>
<feature type="region of interest" description="Disordered" evidence="2">
    <location>
        <begin position="50"/>
        <end position="69"/>
    </location>
</feature>
<reference evidence="3" key="1">
    <citation type="submission" date="2022-11" db="UniProtKB">
        <authorList>
            <consortium name="EnsemblMetazoa"/>
        </authorList>
    </citation>
    <scope>IDENTIFICATION</scope>
</reference>
<feature type="region of interest" description="Disordered" evidence="2">
    <location>
        <begin position="176"/>
        <end position="198"/>
    </location>
</feature>
<evidence type="ECO:0000256" key="1">
    <source>
        <dbReference type="SAM" id="Coils"/>
    </source>
</evidence>
<sequence length="349" mass="39560">MKMKSRRSLDVKSKTTRSRKLNKRHTLDPSQISSDSQKENIEPVISFKIENQNQNPAVSTRPQRRAKKKSNYFHSDWELSLQANNRSLAAALEEARIQINASNQENVLLKRQLQGERQHHIETLRREVDIKVQEKFKVIDEYLQKTVCKLLDCTNLITSATDIICHSKPNETTNVLTPLSNTPFHSLDTTPPPDEPETMEVTSAEIIPMETTCVEMGCIDAVVSELSQRVYSTQSQVVDDSECDPHDQASGLSSCCEDNTLMSCDPVASNEAMTKRTRRSSAGNVSYVMPSLRSKLRRGDPFTDTSFREHLGNKDSSKKRRGRMSTGCIQKKPRFALSNLTNIIREEEM</sequence>
<evidence type="ECO:0000313" key="3">
    <source>
        <dbReference type="EnsemblMetazoa" id="XP_028512540.1"/>
    </source>
</evidence>
<dbReference type="KEGG" id="epa:114574366"/>
<dbReference type="AlphaFoldDB" id="A0A913YB81"/>
<feature type="compositionally biased region" description="Basic residues" evidence="2">
    <location>
        <begin position="14"/>
        <end position="24"/>
    </location>
</feature>
<evidence type="ECO:0000313" key="4">
    <source>
        <dbReference type="Proteomes" id="UP000887567"/>
    </source>
</evidence>
<keyword evidence="1" id="KW-0175">Coiled coil</keyword>
<accession>A0A913YB81</accession>
<dbReference type="GeneID" id="114574366"/>
<feature type="compositionally biased region" description="Basic and acidic residues" evidence="2">
    <location>
        <begin position="297"/>
        <end position="316"/>
    </location>
</feature>
<name>A0A913YB81_EXADI</name>
<dbReference type="EnsemblMetazoa" id="XM_028656739.1">
    <property type="protein sequence ID" value="XP_028512540.1"/>
    <property type="gene ID" value="LOC114574366"/>
</dbReference>
<protein>
    <recommendedName>
        <fullName evidence="5">Shugoshin C-terminal domain-containing protein</fullName>
    </recommendedName>
</protein>
<feature type="compositionally biased region" description="Polar residues" evidence="2">
    <location>
        <begin position="50"/>
        <end position="61"/>
    </location>
</feature>
<organism evidence="3 4">
    <name type="scientific">Exaiptasia diaphana</name>
    <name type="common">Tropical sea anemone</name>
    <name type="synonym">Aiptasia pulchella</name>
    <dbReference type="NCBI Taxonomy" id="2652724"/>
    <lineage>
        <taxon>Eukaryota</taxon>
        <taxon>Metazoa</taxon>
        <taxon>Cnidaria</taxon>
        <taxon>Anthozoa</taxon>
        <taxon>Hexacorallia</taxon>
        <taxon>Actiniaria</taxon>
        <taxon>Aiptasiidae</taxon>
        <taxon>Exaiptasia</taxon>
    </lineage>
</organism>
<dbReference type="OMA" id="ATDIICH"/>
<feature type="region of interest" description="Disordered" evidence="2">
    <location>
        <begin position="296"/>
        <end position="328"/>
    </location>
</feature>
<dbReference type="Proteomes" id="UP000887567">
    <property type="component" value="Unplaced"/>
</dbReference>
<feature type="coiled-coil region" evidence="1">
    <location>
        <begin position="85"/>
        <end position="112"/>
    </location>
</feature>
<proteinExistence type="predicted"/>
<feature type="region of interest" description="Disordered" evidence="2">
    <location>
        <begin position="1"/>
        <end position="39"/>
    </location>
</feature>